<dbReference type="RefSeq" id="WP_307362510.1">
    <property type="nucleotide sequence ID" value="NZ_JAUSXK010000001.1"/>
</dbReference>
<proteinExistence type="predicted"/>
<organism evidence="3 4">
    <name type="scientific">Microbacterium murale</name>
    <dbReference type="NCBI Taxonomy" id="1081040"/>
    <lineage>
        <taxon>Bacteria</taxon>
        <taxon>Bacillati</taxon>
        <taxon>Actinomycetota</taxon>
        <taxon>Actinomycetes</taxon>
        <taxon>Micrococcales</taxon>
        <taxon>Microbacteriaceae</taxon>
        <taxon>Microbacterium</taxon>
    </lineage>
</organism>
<keyword evidence="4" id="KW-1185">Reference proteome</keyword>
<dbReference type="Proteomes" id="UP001239085">
    <property type="component" value="Unassembled WGS sequence"/>
</dbReference>
<dbReference type="EMBL" id="JAUSXK010000001">
    <property type="protein sequence ID" value="MDQ0644603.1"/>
    <property type="molecule type" value="Genomic_DNA"/>
</dbReference>
<comment type="caution">
    <text evidence="3">The sequence shown here is derived from an EMBL/GenBank/DDBJ whole genome shotgun (WGS) entry which is preliminary data.</text>
</comment>
<name>A0ABU0PB86_9MICO</name>
<keyword evidence="2" id="KW-0808">Transferase</keyword>
<sequence length="280" mass="32167">MPRTTPSTFMERAFAHARWRVRRAFTVAVDRVRRGDRTVIRTPPAGLRFGNWMYLWLDAHQKSAAGHPTVVLAAPGMQPWLEAFPRLRALTVAHEEMRFHDRREWNDRDWRQVYGTDFTRESLQRFVRECIADGIPEGPAERIVINVRRGDYYARPELRELYGFDQVGYLRAALAEFESVDDVLVVSDDADWCRANVAPLAPATARFEYAEPDPVGNFLSVAGARRIIGTNSTFTYWAGYVADAIRPDAEIVMPLFHSRLEDHTDAHQLDPRWTALPGFH</sequence>
<reference evidence="3 4" key="1">
    <citation type="submission" date="2023-07" db="EMBL/GenBank/DDBJ databases">
        <title>Comparative genomics of wheat-associated soil bacteria to identify genetic determinants of phenazine resistance.</title>
        <authorList>
            <person name="Mouncey N."/>
        </authorList>
    </citation>
    <scope>NUCLEOTIDE SEQUENCE [LARGE SCALE GENOMIC DNA]</scope>
    <source>
        <strain evidence="3 4">W2I7</strain>
    </source>
</reference>
<dbReference type="PANTHER" id="PTHR11927">
    <property type="entry name" value="GALACTOSIDE 2-L-FUCOSYLTRANSFERASE"/>
    <property type="match status" value="1"/>
</dbReference>
<evidence type="ECO:0000256" key="1">
    <source>
        <dbReference type="ARBA" id="ARBA00022676"/>
    </source>
</evidence>
<protein>
    <recommendedName>
        <fullName evidence="5">Alpha-1,2-fucosyltransferase</fullName>
    </recommendedName>
</protein>
<evidence type="ECO:0000313" key="3">
    <source>
        <dbReference type="EMBL" id="MDQ0644603.1"/>
    </source>
</evidence>
<accession>A0ABU0PB86</accession>
<evidence type="ECO:0000256" key="2">
    <source>
        <dbReference type="ARBA" id="ARBA00022679"/>
    </source>
</evidence>
<dbReference type="Pfam" id="PF01531">
    <property type="entry name" value="Glyco_transf_11"/>
    <property type="match status" value="1"/>
</dbReference>
<evidence type="ECO:0000313" key="4">
    <source>
        <dbReference type="Proteomes" id="UP001239085"/>
    </source>
</evidence>
<evidence type="ECO:0008006" key="5">
    <source>
        <dbReference type="Google" id="ProtNLM"/>
    </source>
</evidence>
<keyword evidence="1" id="KW-0328">Glycosyltransferase</keyword>
<dbReference type="InterPro" id="IPR002516">
    <property type="entry name" value="Glyco_trans_11"/>
</dbReference>
<dbReference type="PANTHER" id="PTHR11927:SF9">
    <property type="entry name" value="L-FUCOSYLTRANSFERASE"/>
    <property type="match status" value="1"/>
</dbReference>
<gene>
    <name evidence="3" type="ORF">QFZ46_002763</name>
</gene>